<proteinExistence type="predicted"/>
<protein>
    <submittedName>
        <fullName evidence="1">Uncharacterized protein</fullName>
    </submittedName>
</protein>
<evidence type="ECO:0000313" key="1">
    <source>
        <dbReference type="EMBL" id="KAI5666393.1"/>
    </source>
</evidence>
<accession>A0ACC0B128</accession>
<sequence>MGDSSSPSSSFTSSFPLLIIISYILILQTFAVFSFAKSPKTDEAEYLIKGLNLSPKHDVNIIIASNKSTTEPIAPRIVEKSIKFDSLLSGDDSSGPSVQDLGHHAGYFRLPHTKDARMFYFFFESRGNKSDPVVIWLTGGPGCGSELALFYENGPFHIIDNLSLVWNDFGWDKVSNILFVDQPTGTGFSYSSDPSDIRHDEIGVSNDLYDFLQAFFETHPEYVKNEFYITGESYAGHYVPALAARVHQANKNKQGIHINLKGFAIGNGLTNPEIQYKAYPDYALEMKLVTQSQYNNMTQLVSQCVEATKLCGTGAGTNSSSTCTDAYDICTTIFRRIVGMNPGINYYDIRKQCIGPLCYDFSNMERFMGQESVRKAIGVGDIEYVACSTQVYENMISDWMRNLEVGIPALLEDGIKLLVYVGDYDLSCNWLGNLRWVDAMDWSGQKGFVASKLVPFTLDDGEEAGVKKSEGPLIFLRMHNAGHLVPMDQPNASLQMIHRWMQGNL</sequence>
<organism evidence="1 2">
    <name type="scientific">Catharanthus roseus</name>
    <name type="common">Madagascar periwinkle</name>
    <name type="synonym">Vinca rosea</name>
    <dbReference type="NCBI Taxonomy" id="4058"/>
    <lineage>
        <taxon>Eukaryota</taxon>
        <taxon>Viridiplantae</taxon>
        <taxon>Streptophyta</taxon>
        <taxon>Embryophyta</taxon>
        <taxon>Tracheophyta</taxon>
        <taxon>Spermatophyta</taxon>
        <taxon>Magnoliopsida</taxon>
        <taxon>eudicotyledons</taxon>
        <taxon>Gunneridae</taxon>
        <taxon>Pentapetalae</taxon>
        <taxon>asterids</taxon>
        <taxon>lamiids</taxon>
        <taxon>Gentianales</taxon>
        <taxon>Apocynaceae</taxon>
        <taxon>Rauvolfioideae</taxon>
        <taxon>Vinceae</taxon>
        <taxon>Catharanthinae</taxon>
        <taxon>Catharanthus</taxon>
    </lineage>
</organism>
<reference evidence="2" key="1">
    <citation type="journal article" date="2023" name="Nat. Plants">
        <title>Single-cell RNA sequencing provides a high-resolution roadmap for understanding the multicellular compartmentation of specialized metabolism.</title>
        <authorList>
            <person name="Sun S."/>
            <person name="Shen X."/>
            <person name="Li Y."/>
            <person name="Li Y."/>
            <person name="Wang S."/>
            <person name="Li R."/>
            <person name="Zhang H."/>
            <person name="Shen G."/>
            <person name="Guo B."/>
            <person name="Wei J."/>
            <person name="Xu J."/>
            <person name="St-Pierre B."/>
            <person name="Chen S."/>
            <person name="Sun C."/>
        </authorList>
    </citation>
    <scope>NUCLEOTIDE SEQUENCE [LARGE SCALE GENOMIC DNA]</scope>
</reference>
<dbReference type="Proteomes" id="UP001060085">
    <property type="component" value="Linkage Group LG04"/>
</dbReference>
<comment type="caution">
    <text evidence="1">The sequence shown here is derived from an EMBL/GenBank/DDBJ whole genome shotgun (WGS) entry which is preliminary data.</text>
</comment>
<name>A0ACC0B128_CATRO</name>
<keyword evidence="2" id="KW-1185">Reference proteome</keyword>
<gene>
    <name evidence="1" type="ORF">M9H77_16246</name>
</gene>
<evidence type="ECO:0000313" key="2">
    <source>
        <dbReference type="Proteomes" id="UP001060085"/>
    </source>
</evidence>
<dbReference type="EMBL" id="CM044704">
    <property type="protein sequence ID" value="KAI5666393.1"/>
    <property type="molecule type" value="Genomic_DNA"/>
</dbReference>